<organism evidence="1 2">
    <name type="scientific">Hymenoscyphus albidus</name>
    <dbReference type="NCBI Taxonomy" id="595503"/>
    <lineage>
        <taxon>Eukaryota</taxon>
        <taxon>Fungi</taxon>
        <taxon>Dikarya</taxon>
        <taxon>Ascomycota</taxon>
        <taxon>Pezizomycotina</taxon>
        <taxon>Leotiomycetes</taxon>
        <taxon>Helotiales</taxon>
        <taxon>Helotiaceae</taxon>
        <taxon>Hymenoscyphus</taxon>
    </lineage>
</organism>
<protein>
    <submittedName>
        <fullName evidence="1">Uncharacterized protein</fullName>
    </submittedName>
</protein>
<sequence>MGSGTSRESVIDSEYWEAEFQRILRTTTNTYKIEMICSIIPSKDEIALFKVLKARSDLDTIFARYCGSGEQTVDLSRTNNEKVAEIWRVLRYPPGYGVSWDWNWQLPLSGDPCEIANEFYTAVCRAVFRIPLLDFVRCAFGYNSKALSIKFLLDAVCEVRDSLRQAFQNHSERKDLFIRSSLYDTIDAPYNTLAAIINQTTACFTKRDLDSVLHQLMALNRRFKHINEKYNWDKWSTDLDLWICTNQTLWTGTLTIPTMPLHMLSEDQEEILSLLRNLESTPKGRVRKMLSFLKRPGSCGIGA</sequence>
<evidence type="ECO:0000313" key="2">
    <source>
        <dbReference type="Proteomes" id="UP000701801"/>
    </source>
</evidence>
<keyword evidence="2" id="KW-1185">Reference proteome</keyword>
<name>A0A9N9LXB6_9HELO</name>
<evidence type="ECO:0000313" key="1">
    <source>
        <dbReference type="EMBL" id="CAG8981447.1"/>
    </source>
</evidence>
<proteinExistence type="predicted"/>
<dbReference type="InterPro" id="IPR035907">
    <property type="entry name" value="Hppk_sf"/>
</dbReference>
<gene>
    <name evidence="1" type="ORF">HYALB_00013736</name>
</gene>
<dbReference type="OrthoDB" id="3538900at2759"/>
<dbReference type="AlphaFoldDB" id="A0A9N9LXB6"/>
<reference evidence="1" key="1">
    <citation type="submission" date="2021-07" db="EMBL/GenBank/DDBJ databases">
        <authorList>
            <person name="Durling M."/>
        </authorList>
    </citation>
    <scope>NUCLEOTIDE SEQUENCE</scope>
</reference>
<dbReference type="Gene3D" id="3.30.70.560">
    <property type="entry name" value="7,8-Dihydro-6-hydroxymethylpterin-pyrophosphokinase HPPK"/>
    <property type="match status" value="1"/>
</dbReference>
<accession>A0A9N9LXB6</accession>
<comment type="caution">
    <text evidence="1">The sequence shown here is derived from an EMBL/GenBank/DDBJ whole genome shotgun (WGS) entry which is preliminary data.</text>
</comment>
<dbReference type="EMBL" id="CAJVRM010000483">
    <property type="protein sequence ID" value="CAG8981447.1"/>
    <property type="molecule type" value="Genomic_DNA"/>
</dbReference>
<dbReference type="Proteomes" id="UP000701801">
    <property type="component" value="Unassembled WGS sequence"/>
</dbReference>
<dbReference type="SUPFAM" id="SSF55083">
    <property type="entry name" value="6-hydroxymethyl-7,8-dihydropterin pyrophosphokinase, HPPK"/>
    <property type="match status" value="1"/>
</dbReference>